<evidence type="ECO:0000256" key="2">
    <source>
        <dbReference type="ARBA" id="ARBA00012135"/>
    </source>
</evidence>
<comment type="pathway">
    <text evidence="1">Cofactor biosynthesis; thiamine diphosphate biosynthesis.</text>
</comment>
<keyword evidence="5" id="KW-1185">Reference proteome</keyword>
<dbReference type="InterPro" id="IPR004399">
    <property type="entry name" value="HMP/HMP-P_kinase_dom"/>
</dbReference>
<dbReference type="Gene3D" id="3.40.1190.20">
    <property type="match status" value="1"/>
</dbReference>
<evidence type="ECO:0000313" key="5">
    <source>
        <dbReference type="Proteomes" id="UP001501353"/>
    </source>
</evidence>
<evidence type="ECO:0000256" key="1">
    <source>
        <dbReference type="ARBA" id="ARBA00004948"/>
    </source>
</evidence>
<dbReference type="SUPFAM" id="SSF53613">
    <property type="entry name" value="Ribokinase-like"/>
    <property type="match status" value="1"/>
</dbReference>
<dbReference type="InterPro" id="IPR013749">
    <property type="entry name" value="PM/HMP-P_kinase-1"/>
</dbReference>
<dbReference type="Proteomes" id="UP001501353">
    <property type="component" value="Unassembled WGS sequence"/>
</dbReference>
<dbReference type="PANTHER" id="PTHR20858">
    <property type="entry name" value="PHOSPHOMETHYLPYRIMIDINE KINASE"/>
    <property type="match status" value="1"/>
</dbReference>
<dbReference type="RefSeq" id="WP_344761649.1">
    <property type="nucleotide sequence ID" value="NZ_BAAAZE010000003.1"/>
</dbReference>
<dbReference type="InterPro" id="IPR029056">
    <property type="entry name" value="Ribokinase-like"/>
</dbReference>
<organism evidence="4 5">
    <name type="scientific">Actimicrobium antarcticum</name>
    <dbReference type="NCBI Taxonomy" id="1051899"/>
    <lineage>
        <taxon>Bacteria</taxon>
        <taxon>Pseudomonadati</taxon>
        <taxon>Pseudomonadota</taxon>
        <taxon>Betaproteobacteria</taxon>
        <taxon>Burkholderiales</taxon>
        <taxon>Oxalobacteraceae</taxon>
        <taxon>Actimicrobium</taxon>
    </lineage>
</organism>
<dbReference type="GO" id="GO:0016301">
    <property type="term" value="F:kinase activity"/>
    <property type="evidence" value="ECO:0007669"/>
    <property type="project" value="UniProtKB-KW"/>
</dbReference>
<dbReference type="EMBL" id="BAAAZE010000003">
    <property type="protein sequence ID" value="GAA4013895.1"/>
    <property type="molecule type" value="Genomic_DNA"/>
</dbReference>
<feature type="domain" description="Pyridoxamine kinase/Phosphomethylpyrimidine kinase" evidence="3">
    <location>
        <begin position="13"/>
        <end position="251"/>
    </location>
</feature>
<name>A0ABP7SMX3_9BURK</name>
<comment type="caution">
    <text evidence="4">The sequence shown here is derived from an EMBL/GenBank/DDBJ whole genome shotgun (WGS) entry which is preliminary data.</text>
</comment>
<protein>
    <recommendedName>
        <fullName evidence="2">hydroxymethylpyrimidine kinase</fullName>
        <ecNumber evidence="2">2.7.1.49</ecNumber>
    </recommendedName>
</protein>
<dbReference type="PANTHER" id="PTHR20858:SF17">
    <property type="entry name" value="HYDROXYMETHYLPYRIMIDINE_PHOSPHOMETHYLPYRIMIDINE KINASE THI20-RELATED"/>
    <property type="match status" value="1"/>
</dbReference>
<dbReference type="EC" id="2.7.1.49" evidence="2"/>
<dbReference type="CDD" id="cd01169">
    <property type="entry name" value="HMPP_kinase"/>
    <property type="match status" value="1"/>
</dbReference>
<proteinExistence type="predicted"/>
<reference evidence="5" key="1">
    <citation type="journal article" date="2019" name="Int. J. Syst. Evol. Microbiol.">
        <title>The Global Catalogue of Microorganisms (GCM) 10K type strain sequencing project: providing services to taxonomists for standard genome sequencing and annotation.</title>
        <authorList>
            <consortium name="The Broad Institute Genomics Platform"/>
            <consortium name="The Broad Institute Genome Sequencing Center for Infectious Disease"/>
            <person name="Wu L."/>
            <person name="Ma J."/>
        </authorList>
    </citation>
    <scope>NUCLEOTIDE SEQUENCE [LARGE SCALE GENOMIC DNA]</scope>
    <source>
        <strain evidence="5">JCM 16673</strain>
    </source>
</reference>
<sequence>MTRPCVLVFAGSDPSGGAGIQADIGSIGAMGAHALALITALTVQDNDRVQAVYPVPARWLQQQAQALIDKIDIAAIKIGVIGNLANAAIIIDVIHTLRLRNPDLPVVLDPVLASGHGDPLSADNAAAMLADLIPLATLLTPNLPEAAVLCAGDRRAEQQIDTLLRRGCGHVLLKGGHGTDTQVVNRWYTDGASRSWHWPRLPGAFHGSGCTLAGAIAGALACGMPMEAALDLAQAFCHRTLEQSFAIADGQRIPNRNVDWHQNTLKEKS</sequence>
<gene>
    <name evidence="4" type="ORF">GCM10022212_05090</name>
</gene>
<dbReference type="Pfam" id="PF08543">
    <property type="entry name" value="Phos_pyr_kin"/>
    <property type="match status" value="1"/>
</dbReference>
<keyword evidence="4" id="KW-0808">Transferase</keyword>
<accession>A0ABP7SMX3</accession>
<evidence type="ECO:0000313" key="4">
    <source>
        <dbReference type="EMBL" id="GAA4013895.1"/>
    </source>
</evidence>
<keyword evidence="4" id="KW-0418">Kinase</keyword>
<evidence type="ECO:0000259" key="3">
    <source>
        <dbReference type="Pfam" id="PF08543"/>
    </source>
</evidence>